<name>D6TGH4_KTERA</name>
<dbReference type="EMBL" id="ADVG01000001">
    <property type="protein sequence ID" value="EFH90686.1"/>
    <property type="molecule type" value="Genomic_DNA"/>
</dbReference>
<dbReference type="InParanoid" id="D6TGH4"/>
<keyword evidence="2" id="KW-1185">Reference proteome</keyword>
<dbReference type="RefSeq" id="WP_007908253.1">
    <property type="nucleotide sequence ID" value="NZ_ADVG01000001.1"/>
</dbReference>
<dbReference type="STRING" id="485913.Krac_12319"/>
<gene>
    <name evidence="1" type="ORF">Krac_12319</name>
</gene>
<proteinExistence type="predicted"/>
<protein>
    <submittedName>
        <fullName evidence="1">Uncharacterized protein</fullName>
    </submittedName>
</protein>
<sequence>MDEELAAAFAKMLQADGLPGVLVSNRPWRELSADAIAHLVSTRTPIYVRHGQLVRIQRKEDDTPCIEALTETTLKGMLARTMNFVKVTVKGPMHCPPPDAMVKDILTLGNWPFPPLDSIIEFPVIRSDGTLITTPGYDEQTRLYYAPVSMLHIPPIPEHPTDDDIVSALVLIEEVIGQFPFENDASYANTVALLLTPLIRHAIDGHVPLALIDATRPGTGKSLLAETVALIATGRKASMMTAPYDDNEWRKRIASTLAEGATIITVDNIKARLQSASLDSALTSHTVKERILGESRNGVYAQCATWMATGNNIQLGGDLPRRCYWIRMDARTAKPWTRGGFKHDLETWIPAHRGEIIVALLTLVRAWYDAGNPPMSESIKMGSFQAWVNTIGGILEYGSVKDFLGNAQALQEQDEDALQWAAFLHAWLAHYHRNQILASVLAKDIKTGSTLDEVDSTLVGLYNALPDDLTDIQKGDFKRRLGKALSYRVGTQFDESGLHLVKGEPDKRSGAVYWSVALPEPEATSL</sequence>
<evidence type="ECO:0000313" key="2">
    <source>
        <dbReference type="Proteomes" id="UP000004508"/>
    </source>
</evidence>
<accession>D6TGH4</accession>
<organism evidence="1 2">
    <name type="scientific">Ktedonobacter racemifer DSM 44963</name>
    <dbReference type="NCBI Taxonomy" id="485913"/>
    <lineage>
        <taxon>Bacteria</taxon>
        <taxon>Bacillati</taxon>
        <taxon>Chloroflexota</taxon>
        <taxon>Ktedonobacteria</taxon>
        <taxon>Ktedonobacterales</taxon>
        <taxon>Ktedonobacteraceae</taxon>
        <taxon>Ktedonobacter</taxon>
    </lineage>
</organism>
<comment type="caution">
    <text evidence="1">The sequence shown here is derived from an EMBL/GenBank/DDBJ whole genome shotgun (WGS) entry which is preliminary data.</text>
</comment>
<dbReference type="OrthoDB" id="123525at2"/>
<dbReference type="Proteomes" id="UP000004508">
    <property type="component" value="Unassembled WGS sequence"/>
</dbReference>
<dbReference type="eggNOG" id="COG4643">
    <property type="taxonomic scope" value="Bacteria"/>
</dbReference>
<evidence type="ECO:0000313" key="1">
    <source>
        <dbReference type="EMBL" id="EFH90686.1"/>
    </source>
</evidence>
<reference evidence="1 2" key="1">
    <citation type="journal article" date="2011" name="Stand. Genomic Sci.">
        <title>Non-contiguous finished genome sequence and contextual data of the filamentous soil bacterium Ktedonobacter racemifer type strain (SOSP1-21).</title>
        <authorList>
            <person name="Chang Y.J."/>
            <person name="Land M."/>
            <person name="Hauser L."/>
            <person name="Chertkov O."/>
            <person name="Del Rio T.G."/>
            <person name="Nolan M."/>
            <person name="Copeland A."/>
            <person name="Tice H."/>
            <person name="Cheng J.F."/>
            <person name="Lucas S."/>
            <person name="Han C."/>
            <person name="Goodwin L."/>
            <person name="Pitluck S."/>
            <person name="Ivanova N."/>
            <person name="Ovchinikova G."/>
            <person name="Pati A."/>
            <person name="Chen A."/>
            <person name="Palaniappan K."/>
            <person name="Mavromatis K."/>
            <person name="Liolios K."/>
            <person name="Brettin T."/>
            <person name="Fiebig A."/>
            <person name="Rohde M."/>
            <person name="Abt B."/>
            <person name="Goker M."/>
            <person name="Detter J.C."/>
            <person name="Woyke T."/>
            <person name="Bristow J."/>
            <person name="Eisen J.A."/>
            <person name="Markowitz V."/>
            <person name="Hugenholtz P."/>
            <person name="Kyrpides N.C."/>
            <person name="Klenk H.P."/>
            <person name="Lapidus A."/>
        </authorList>
    </citation>
    <scope>NUCLEOTIDE SEQUENCE [LARGE SCALE GENOMIC DNA]</scope>
    <source>
        <strain evidence="2">DSM 44963</strain>
    </source>
</reference>
<dbReference type="AlphaFoldDB" id="D6TGH4"/>